<protein>
    <submittedName>
        <fullName evidence="6">Alpha-amylase family glycosyl hydrolase</fullName>
    </submittedName>
</protein>
<dbReference type="PANTHER" id="PTHR10357:SF215">
    <property type="entry name" value="ALPHA-AMYLASE 1"/>
    <property type="match status" value="1"/>
</dbReference>
<dbReference type="Pfam" id="PF09985">
    <property type="entry name" value="Glucodextran_C"/>
    <property type="match status" value="1"/>
</dbReference>
<dbReference type="InterPro" id="IPR017853">
    <property type="entry name" value="GH"/>
</dbReference>
<comment type="caution">
    <text evidence="6">The sequence shown here is derived from an EMBL/GenBank/DDBJ whole genome shotgun (WGS) entry which is preliminary data.</text>
</comment>
<dbReference type="Proteomes" id="UP001589896">
    <property type="component" value="Unassembled WGS sequence"/>
</dbReference>
<keyword evidence="3 4" id="KW-0732">Signal</keyword>
<proteinExistence type="predicted"/>
<feature type="signal peptide" evidence="4">
    <location>
        <begin position="1"/>
        <end position="37"/>
    </location>
</feature>
<evidence type="ECO:0000313" key="6">
    <source>
        <dbReference type="EMBL" id="MFC0676501.1"/>
    </source>
</evidence>
<evidence type="ECO:0000256" key="1">
    <source>
        <dbReference type="ARBA" id="ARBA00001913"/>
    </source>
</evidence>
<dbReference type="GO" id="GO:0016787">
    <property type="term" value="F:hydrolase activity"/>
    <property type="evidence" value="ECO:0007669"/>
    <property type="project" value="UniProtKB-KW"/>
</dbReference>
<evidence type="ECO:0000259" key="5">
    <source>
        <dbReference type="SMART" id="SM00642"/>
    </source>
</evidence>
<evidence type="ECO:0000256" key="2">
    <source>
        <dbReference type="ARBA" id="ARBA00022723"/>
    </source>
</evidence>
<reference evidence="6 7" key="1">
    <citation type="submission" date="2024-09" db="EMBL/GenBank/DDBJ databases">
        <authorList>
            <person name="Sun Q."/>
            <person name="Mori K."/>
        </authorList>
    </citation>
    <scope>NUCLEOTIDE SEQUENCE [LARGE SCALE GENOMIC DNA]</scope>
    <source>
        <strain evidence="6 7">KCTC 23076</strain>
    </source>
</reference>
<name>A0ABV6RIB7_9GAMM</name>
<evidence type="ECO:0000256" key="3">
    <source>
        <dbReference type="ARBA" id="ARBA00022729"/>
    </source>
</evidence>
<sequence length="892" mass="95410">MPSPSSMRALLRACATPRVRRVACGVALTLATSTALAAGPGPLHVPSPDWRDAVIYFAMIDRFDDGDPRNNDQGAGEYDPNDGARFSGGDLAGLVRRLDYIQGLGASALWTTPAVANQWWNTASGYGGYHGYWAHDFKSIDAHFGTLDDYRALSRALHGRGMYLVQDVVVNHVANYTGYSGTWDQKDPTRHFVVHPTADGRTAPVQAPFSLNDVRNPAHRAAGIYHWTPDIRDYTDRTQELEWQLAGLDDLNTENPVVRTALRDAYGFWIREAGVDALRVDTAFHVPAEFFADFLHSADPAAPGVAKVAAATGRSDLLAFGEGFGADKAFGDVQARKLDAYMRTPGGLPAMINFPLYGSLSDVFARGRPTAELRHRVESMMSLHADPWRMPSFVDNHDVDRFLAGGSEAALKQALLAMLTLPGIPVIYYGTEQGFTAQRASMFAGGHGSGGRDHFDAAAPLYRYLRDAIALRRSNPVLSRGAPRVLTANTAEAGAIAWRMDYDPASDTRAQAPAGEAATALVVLNSADAPVLLDRLATGLPGGTVLRGAFGIDGMPTRQVVGADGTLTLVLPPRGGQVWQVERERVEAPAATPTPQLAALPASPVTADFDVGGQAPGAREVQLVVDGRLDRANTITVDRDGRWQARVRTDAMVDPAIEHRVVAYDPVRGAASASQPFRVALDWRPAGETADPVGDDAGPDGRYTYPLDAGWRELRPADIERVRAWTAGGALRVEVTLRALSRAWNPANGFDHVAVTGFIELPGRDGGSTVMPLQDASLPGGMRWHRRWRAHGWSNALFAADGARADHEGAPVAPVADLAVDPEARTLTFTFPASALGDPATLAGGRVHVTTWDYDGGYRPLKAQAGAAAFGGGQAGDAKVMDSASVLLGPAR</sequence>
<dbReference type="EMBL" id="JBHLTG010000001">
    <property type="protein sequence ID" value="MFC0676501.1"/>
    <property type="molecule type" value="Genomic_DNA"/>
</dbReference>
<dbReference type="RefSeq" id="WP_386664174.1">
    <property type="nucleotide sequence ID" value="NZ_JBHLTG010000001.1"/>
</dbReference>
<evidence type="ECO:0000313" key="7">
    <source>
        <dbReference type="Proteomes" id="UP001589896"/>
    </source>
</evidence>
<organism evidence="6 7">
    <name type="scientific">Lysobacter korlensis</name>
    <dbReference type="NCBI Taxonomy" id="553636"/>
    <lineage>
        <taxon>Bacteria</taxon>
        <taxon>Pseudomonadati</taxon>
        <taxon>Pseudomonadota</taxon>
        <taxon>Gammaproteobacteria</taxon>
        <taxon>Lysobacterales</taxon>
        <taxon>Lysobacteraceae</taxon>
        <taxon>Lysobacter</taxon>
    </lineage>
</organism>
<dbReference type="SUPFAM" id="SSF51445">
    <property type="entry name" value="(Trans)glycosidases"/>
    <property type="match status" value="1"/>
</dbReference>
<dbReference type="PANTHER" id="PTHR10357">
    <property type="entry name" value="ALPHA-AMYLASE FAMILY MEMBER"/>
    <property type="match status" value="1"/>
</dbReference>
<accession>A0ABV6RIB7</accession>
<feature type="domain" description="Glycosyl hydrolase family 13 catalytic" evidence="5">
    <location>
        <begin position="57"/>
        <end position="472"/>
    </location>
</feature>
<gene>
    <name evidence="6" type="ORF">ACFFGH_01375</name>
</gene>
<dbReference type="Gene3D" id="3.20.20.80">
    <property type="entry name" value="Glycosidases"/>
    <property type="match status" value="1"/>
</dbReference>
<feature type="chain" id="PRO_5045690979" evidence="4">
    <location>
        <begin position="38"/>
        <end position="892"/>
    </location>
</feature>
<dbReference type="SUPFAM" id="SSF49344">
    <property type="entry name" value="CBD9-like"/>
    <property type="match status" value="1"/>
</dbReference>
<dbReference type="InterPro" id="IPR019248">
    <property type="entry name" value="Glucodextran_C"/>
</dbReference>
<comment type="cofactor">
    <cofactor evidence="1">
        <name>Ca(2+)</name>
        <dbReference type="ChEBI" id="CHEBI:29108"/>
    </cofactor>
</comment>
<evidence type="ECO:0000256" key="4">
    <source>
        <dbReference type="SAM" id="SignalP"/>
    </source>
</evidence>
<dbReference type="Gene3D" id="2.60.40.1190">
    <property type="match status" value="1"/>
</dbReference>
<dbReference type="Pfam" id="PF00128">
    <property type="entry name" value="Alpha-amylase"/>
    <property type="match status" value="1"/>
</dbReference>
<dbReference type="SMART" id="SM00642">
    <property type="entry name" value="Aamy"/>
    <property type="match status" value="1"/>
</dbReference>
<keyword evidence="6" id="KW-0378">Hydrolase</keyword>
<dbReference type="InterPro" id="IPR006047">
    <property type="entry name" value="GH13_cat_dom"/>
</dbReference>
<keyword evidence="2" id="KW-0479">Metal-binding</keyword>
<keyword evidence="7" id="KW-1185">Reference proteome</keyword>